<name>A0A6J6PST9_9ZZZZ</name>
<feature type="transmembrane region" description="Helical" evidence="1">
    <location>
        <begin position="21"/>
        <end position="40"/>
    </location>
</feature>
<gene>
    <name evidence="2" type="ORF">UFOPK2593_00711</name>
    <name evidence="3" type="ORF">UFOPK4234_01165</name>
</gene>
<dbReference type="AlphaFoldDB" id="A0A6J6PST9"/>
<accession>A0A6J6PST9</accession>
<organism evidence="2">
    <name type="scientific">freshwater metagenome</name>
    <dbReference type="NCBI Taxonomy" id="449393"/>
    <lineage>
        <taxon>unclassified sequences</taxon>
        <taxon>metagenomes</taxon>
        <taxon>ecological metagenomes</taxon>
    </lineage>
</organism>
<feature type="transmembrane region" description="Helical" evidence="1">
    <location>
        <begin position="78"/>
        <end position="101"/>
    </location>
</feature>
<reference evidence="2" key="1">
    <citation type="submission" date="2020-05" db="EMBL/GenBank/DDBJ databases">
        <authorList>
            <person name="Chiriac C."/>
            <person name="Salcher M."/>
            <person name="Ghai R."/>
            <person name="Kavagutti S V."/>
        </authorList>
    </citation>
    <scope>NUCLEOTIDE SEQUENCE</scope>
</reference>
<evidence type="ECO:0000313" key="3">
    <source>
        <dbReference type="EMBL" id="CAB5040719.1"/>
    </source>
</evidence>
<protein>
    <submittedName>
        <fullName evidence="2">Unannotated protein</fullName>
    </submittedName>
</protein>
<evidence type="ECO:0000313" key="2">
    <source>
        <dbReference type="EMBL" id="CAB4702640.1"/>
    </source>
</evidence>
<evidence type="ECO:0000256" key="1">
    <source>
        <dbReference type="SAM" id="Phobius"/>
    </source>
</evidence>
<keyword evidence="1" id="KW-0812">Transmembrane</keyword>
<feature type="transmembrane region" description="Helical" evidence="1">
    <location>
        <begin position="52"/>
        <end position="71"/>
    </location>
</feature>
<feature type="transmembrane region" description="Helical" evidence="1">
    <location>
        <begin position="121"/>
        <end position="143"/>
    </location>
</feature>
<dbReference type="EMBL" id="CAFBQA010000070">
    <property type="protein sequence ID" value="CAB5040719.1"/>
    <property type="molecule type" value="Genomic_DNA"/>
</dbReference>
<keyword evidence="1" id="KW-1133">Transmembrane helix</keyword>
<sequence length="204" mass="22776">MPRFTRGRPKMMLMKPTVAQRVLLSVGLGLNLLFGILIYMNEYGASLWASELLQIVRIAVILIALIMGFSGKKKLTLALTYFGSFLVGIVLNFVIGFNFLASISRGLFNVQSWMSLDLREIMPYIIITLIVNAPFLVAFILGLTQKPKSGSHVAASHFPAPVPMIHGEVRSLRGDLESLAGLLREGLITQEDYDRKKEELLRRL</sequence>
<keyword evidence="1" id="KW-0472">Membrane</keyword>
<dbReference type="EMBL" id="CAEZXW010000035">
    <property type="protein sequence ID" value="CAB4702640.1"/>
    <property type="molecule type" value="Genomic_DNA"/>
</dbReference>
<proteinExistence type="predicted"/>